<dbReference type="SUPFAM" id="SSF54106">
    <property type="entry name" value="LysM domain"/>
    <property type="match status" value="1"/>
</dbReference>
<dbReference type="PROSITE" id="PS51782">
    <property type="entry name" value="LYSM"/>
    <property type="match status" value="1"/>
</dbReference>
<dbReference type="Proteomes" id="UP000831390">
    <property type="component" value="Chromosome"/>
</dbReference>
<dbReference type="InterPro" id="IPR052354">
    <property type="entry name" value="Cell_Wall_Dynamics_Protein"/>
</dbReference>
<name>A0ABY4BB95_9BACT</name>
<gene>
    <name evidence="2" type="ORF">MTP16_10470</name>
</gene>
<accession>A0ABY4BB95</accession>
<dbReference type="Gene3D" id="3.10.350.10">
    <property type="entry name" value="LysM domain"/>
    <property type="match status" value="1"/>
</dbReference>
<reference evidence="2 3" key="1">
    <citation type="submission" date="2022-03" db="EMBL/GenBank/DDBJ databases">
        <title>Hymenobactersp. isolated from the air.</title>
        <authorList>
            <person name="Won M."/>
            <person name="Kwon S.-W."/>
        </authorList>
    </citation>
    <scope>NUCLEOTIDE SEQUENCE [LARGE SCALE GENOMIC DNA]</scope>
    <source>
        <strain evidence="2 3">KACC 22596</strain>
    </source>
</reference>
<dbReference type="EMBL" id="CP094534">
    <property type="protein sequence ID" value="UOE36044.1"/>
    <property type="molecule type" value="Genomic_DNA"/>
</dbReference>
<dbReference type="InterPro" id="IPR023346">
    <property type="entry name" value="Lysozyme-like_dom_sf"/>
</dbReference>
<evidence type="ECO:0000259" key="1">
    <source>
        <dbReference type="PROSITE" id="PS51782"/>
    </source>
</evidence>
<dbReference type="PANTHER" id="PTHR34408:SF1">
    <property type="entry name" value="GLYCOSYL HYDROLASE FAMILY 19 DOMAIN-CONTAINING PROTEIN HI_1415"/>
    <property type="match status" value="1"/>
</dbReference>
<dbReference type="SUPFAM" id="SSF53955">
    <property type="entry name" value="Lysozyme-like"/>
    <property type="match status" value="1"/>
</dbReference>
<dbReference type="CDD" id="cd00118">
    <property type="entry name" value="LysM"/>
    <property type="match status" value="1"/>
</dbReference>
<evidence type="ECO:0000313" key="2">
    <source>
        <dbReference type="EMBL" id="UOE36044.1"/>
    </source>
</evidence>
<proteinExistence type="predicted"/>
<organism evidence="2 3">
    <name type="scientific">Hymenobacter monticola</name>
    <dbReference type="NCBI Taxonomy" id="1705399"/>
    <lineage>
        <taxon>Bacteria</taxon>
        <taxon>Pseudomonadati</taxon>
        <taxon>Bacteroidota</taxon>
        <taxon>Cytophagia</taxon>
        <taxon>Cytophagales</taxon>
        <taxon>Hymenobacteraceae</taxon>
        <taxon>Hymenobacter</taxon>
    </lineage>
</organism>
<dbReference type="PANTHER" id="PTHR34408">
    <property type="entry name" value="FAMILY PROTEIN, PUTATIVE-RELATED"/>
    <property type="match status" value="1"/>
</dbReference>
<evidence type="ECO:0000313" key="3">
    <source>
        <dbReference type="Proteomes" id="UP000831390"/>
    </source>
</evidence>
<dbReference type="InterPro" id="IPR036779">
    <property type="entry name" value="LysM_dom_sf"/>
</dbReference>
<protein>
    <submittedName>
        <fullName evidence="2">LysM peptidoglycan-binding domain-containing protein</fullName>
    </submittedName>
</protein>
<dbReference type="Pfam" id="PF01476">
    <property type="entry name" value="LysM"/>
    <property type="match status" value="1"/>
</dbReference>
<feature type="domain" description="LysM" evidence="1">
    <location>
        <begin position="3"/>
        <end position="48"/>
    </location>
</feature>
<dbReference type="SMART" id="SM00257">
    <property type="entry name" value="LysM"/>
    <property type="match status" value="1"/>
</dbReference>
<keyword evidence="3" id="KW-1185">Reference proteome</keyword>
<dbReference type="RefSeq" id="WP_243519469.1">
    <property type="nucleotide sequence ID" value="NZ_CP094534.1"/>
</dbReference>
<dbReference type="Gene3D" id="1.10.530.10">
    <property type="match status" value="1"/>
</dbReference>
<dbReference type="InterPro" id="IPR018392">
    <property type="entry name" value="LysM"/>
</dbReference>
<sequence length="266" mass="28586">MANTYQIKPGDTLGRIAAAHQLSLADLLAANRQITNPNSIQVGQIINLPVPAATPASGTASSGTGAVNLDALKGHIKPEVLAQIPAIIDRFKINTPLVMAHFLAQCAHESCDFTAVSENLNYSAAALKSTFGKYFATDALLAAYARKPEAIGARVYALRNGNGNEASKDGWNFRGRGFIQLTGKSNYAAFAKFVTDNILAVPDLVAQKYPLLSAAWFFHDRKLIEMSALGATDDVVTKVTRVVNGGTNGLAERIKYFKTYYALLHQ</sequence>